<dbReference type="InterPro" id="IPR017853">
    <property type="entry name" value="GH"/>
</dbReference>
<dbReference type="SMART" id="SM00636">
    <property type="entry name" value="Glyco_18"/>
    <property type="match status" value="2"/>
</dbReference>
<dbReference type="Gene3D" id="3.20.20.80">
    <property type="entry name" value="Glycosidases"/>
    <property type="match status" value="3"/>
</dbReference>
<evidence type="ECO:0000256" key="3">
    <source>
        <dbReference type="RuleBase" id="RU000489"/>
    </source>
</evidence>
<keyword evidence="6" id="KW-1185">Reference proteome</keyword>
<feature type="domain" description="GH18" evidence="5">
    <location>
        <begin position="113"/>
        <end position="497"/>
    </location>
</feature>
<gene>
    <name evidence="7" type="primary">LOC101852146</name>
</gene>
<sequence length="787" mass="86611">MCVQVSTQASRLCSQAAYIVAEGLAGAMFWTVDFDDFADQVCGEGPYPLIQAMKAGLWSPGSQPLTLSPANVSLPSPQSPTWSPSSTSSSTDIMSGGHSSTATPGVHHNESHHVIACYFTNWAQYRPGLGLYSVANIDPYLCTDIVYAFAYIDTASLTLTTVEWNDADLYAQVMALKSVNPELKVHLAVGGYSMGTWPFESITASMSNMETFAGNAASFLRTHGFDGLDLDWEFPGASFRSQFSQLCEALFQHFSVEAQASGKPRLLLTAAVSGYKTEIEASYEPQIIQHWTGALVPLFALRYLDHVYVMAYDYYGSWSLTLGHQSPLYVRDEDRHDPTESLLSQNASMTWWHELGVPKNKLVMGAATYGRTFRMSAADQWHVGDQSLGGGDVGPYSATPGFLAYYEICDMIMSGTLNRVWMDDSRVPFAYGQRNSHWEWLAYDDVQSMTEKAAYIVAEGLAGAMFWTVDFDDFADQVCGEGPYPLIQAMKAGLWSPGSQPLTLSPANASLPSPQSPTWSPSSTSSSTDIMSGGHSSTATPGVHHNESHHVIACYFTNWAQYRPGLGLYSVANIDPYLCTDIVYAFAYIDTASLTLTTVEWNDADLYAQVMALKSVNPELKVHLAVGGYSMGTWPFESITASMSNMETFAGNAASFLRTHGFDGLDLDWEFPGASFRSQFSQLCEALFQHFSVEAQASGKPRLLLTAAVSGYKTEIEASYEPQIIQHWTGALVPLFALRYLDHVYVMAYDYYGSWSLTLGHQSPLYVRDEDRHDPTESLLSQICTHK</sequence>
<evidence type="ECO:0000259" key="5">
    <source>
        <dbReference type="PROSITE" id="PS51910"/>
    </source>
</evidence>
<reference evidence="7" key="1">
    <citation type="submission" date="2025-08" db="UniProtKB">
        <authorList>
            <consortium name="RefSeq"/>
        </authorList>
    </citation>
    <scope>IDENTIFICATION</scope>
</reference>
<protein>
    <submittedName>
        <fullName evidence="7">Chitotriosidase-1-like</fullName>
    </submittedName>
</protein>
<dbReference type="PANTHER" id="PTHR11177">
    <property type="entry name" value="CHITINASE"/>
    <property type="match status" value="1"/>
</dbReference>
<name>A0ABM1AEY7_APLCA</name>
<dbReference type="Proteomes" id="UP000694888">
    <property type="component" value="Unplaced"/>
</dbReference>
<dbReference type="Gene3D" id="3.10.50.10">
    <property type="match status" value="1"/>
</dbReference>
<dbReference type="InterPro" id="IPR011583">
    <property type="entry name" value="Chitinase_II/V-like_cat"/>
</dbReference>
<keyword evidence="1 3" id="KW-0378">Hydrolase</keyword>
<dbReference type="PANTHER" id="PTHR11177:SF248">
    <property type="entry name" value="CHITOTRIOSIDASE-1"/>
    <property type="match status" value="1"/>
</dbReference>
<evidence type="ECO:0000256" key="1">
    <source>
        <dbReference type="ARBA" id="ARBA00022801"/>
    </source>
</evidence>
<dbReference type="SUPFAM" id="SSF51445">
    <property type="entry name" value="(Trans)glycosidases"/>
    <property type="match status" value="3"/>
</dbReference>
<dbReference type="InterPro" id="IPR001223">
    <property type="entry name" value="Glyco_hydro18_cat"/>
</dbReference>
<keyword evidence="2 3" id="KW-0326">Glycosidase</keyword>
<organism evidence="6 7">
    <name type="scientific">Aplysia californica</name>
    <name type="common">California sea hare</name>
    <dbReference type="NCBI Taxonomy" id="6500"/>
    <lineage>
        <taxon>Eukaryota</taxon>
        <taxon>Metazoa</taxon>
        <taxon>Spiralia</taxon>
        <taxon>Lophotrochozoa</taxon>
        <taxon>Mollusca</taxon>
        <taxon>Gastropoda</taxon>
        <taxon>Heterobranchia</taxon>
        <taxon>Euthyneura</taxon>
        <taxon>Tectipleura</taxon>
        <taxon>Aplysiida</taxon>
        <taxon>Aplysioidea</taxon>
        <taxon>Aplysiidae</taxon>
        <taxon>Aplysia</taxon>
    </lineage>
</organism>
<dbReference type="InterPro" id="IPR029070">
    <property type="entry name" value="Chitinase_insertion_sf"/>
</dbReference>
<dbReference type="RefSeq" id="XP_012946391.2">
    <property type="nucleotide sequence ID" value="XM_013090937.2"/>
</dbReference>
<dbReference type="InterPro" id="IPR001579">
    <property type="entry name" value="Glyco_hydro_18_chit_AS"/>
</dbReference>
<feature type="region of interest" description="Disordered" evidence="4">
    <location>
        <begin position="69"/>
        <end position="106"/>
    </location>
</feature>
<dbReference type="PROSITE" id="PS01095">
    <property type="entry name" value="GH18_1"/>
    <property type="match status" value="2"/>
</dbReference>
<evidence type="ECO:0000256" key="4">
    <source>
        <dbReference type="SAM" id="MobiDB-lite"/>
    </source>
</evidence>
<dbReference type="GeneID" id="101852146"/>
<feature type="compositionally biased region" description="Low complexity" evidence="4">
    <location>
        <begin position="73"/>
        <end position="91"/>
    </location>
</feature>
<feature type="compositionally biased region" description="Low complexity" evidence="4">
    <location>
        <begin position="510"/>
        <end position="528"/>
    </location>
</feature>
<dbReference type="PROSITE" id="PS51910">
    <property type="entry name" value="GH18_2"/>
    <property type="match status" value="3"/>
</dbReference>
<accession>A0ABM1AEY7</accession>
<evidence type="ECO:0000313" key="6">
    <source>
        <dbReference type="Proteomes" id="UP000694888"/>
    </source>
</evidence>
<feature type="domain" description="GH18" evidence="5">
    <location>
        <begin position="550"/>
        <end position="787"/>
    </location>
</feature>
<dbReference type="InterPro" id="IPR050314">
    <property type="entry name" value="Glycosyl_Hydrlase_18"/>
</dbReference>
<feature type="region of interest" description="Disordered" evidence="4">
    <location>
        <begin position="506"/>
        <end position="543"/>
    </location>
</feature>
<evidence type="ECO:0000313" key="7">
    <source>
        <dbReference type="RefSeq" id="XP_012946391.2"/>
    </source>
</evidence>
<proteinExistence type="predicted"/>
<dbReference type="Pfam" id="PF00704">
    <property type="entry name" value="Glyco_hydro_18"/>
    <property type="match status" value="2"/>
</dbReference>
<dbReference type="SUPFAM" id="SSF54556">
    <property type="entry name" value="Chitinase insertion domain"/>
    <property type="match status" value="1"/>
</dbReference>
<feature type="domain" description="GH18" evidence="5">
    <location>
        <begin position="1"/>
        <end position="60"/>
    </location>
</feature>
<evidence type="ECO:0000256" key="2">
    <source>
        <dbReference type="ARBA" id="ARBA00023295"/>
    </source>
</evidence>